<protein>
    <submittedName>
        <fullName evidence="3">BPH_2 domain-containing protein</fullName>
    </submittedName>
</protein>
<name>A0A0N4UX87_ENTVE</name>
<dbReference type="WBParaSite" id="EVEC_0000213901-mRNA-1">
    <property type="protein sequence ID" value="EVEC_0000213901-mRNA-1"/>
    <property type="gene ID" value="EVEC_0000213901"/>
</dbReference>
<gene>
    <name evidence="1" type="ORF">EVEC_LOCUS1847</name>
</gene>
<dbReference type="Proteomes" id="UP000274131">
    <property type="component" value="Unassembled WGS sequence"/>
</dbReference>
<keyword evidence="2" id="KW-1185">Reference proteome</keyword>
<evidence type="ECO:0000313" key="2">
    <source>
        <dbReference type="Proteomes" id="UP000274131"/>
    </source>
</evidence>
<dbReference type="STRING" id="51028.A0A0N4UX87"/>
<reference evidence="1 2" key="2">
    <citation type="submission" date="2018-10" db="EMBL/GenBank/DDBJ databases">
        <authorList>
            <consortium name="Pathogen Informatics"/>
        </authorList>
    </citation>
    <scope>NUCLEOTIDE SEQUENCE [LARGE SCALE GENOMIC DNA]</scope>
</reference>
<accession>A0A0N4UX87</accession>
<dbReference type="AlphaFoldDB" id="A0A0N4UX87"/>
<sequence length="197" mass="22430">MEWRYVPSDTYPADIVTRELGPTALKQSRLWWGVGGNQWPNKLLKPEPIGMSQKDIKVSVLSSTSDSEGNLTVVDVRNFSIWKRLLATMTTVVIFIHLTTKGRVFKASSISIDRVEAKHVTERIFLKQVQRGIIPQEVKTWNLQLDKNQIYRVLGRISEKVDKIGTLIFLSRSGHVTTLMILDAGVSHTLTKLREKF</sequence>
<evidence type="ECO:0000313" key="1">
    <source>
        <dbReference type="EMBL" id="VDD86704.1"/>
    </source>
</evidence>
<proteinExistence type="predicted"/>
<reference evidence="3" key="1">
    <citation type="submission" date="2017-02" db="UniProtKB">
        <authorList>
            <consortium name="WormBaseParasite"/>
        </authorList>
    </citation>
    <scope>IDENTIFICATION</scope>
</reference>
<dbReference type="EMBL" id="UXUI01007274">
    <property type="protein sequence ID" value="VDD86704.1"/>
    <property type="molecule type" value="Genomic_DNA"/>
</dbReference>
<organism evidence="3">
    <name type="scientific">Enterobius vermicularis</name>
    <name type="common">Human pinworm</name>
    <dbReference type="NCBI Taxonomy" id="51028"/>
    <lineage>
        <taxon>Eukaryota</taxon>
        <taxon>Metazoa</taxon>
        <taxon>Ecdysozoa</taxon>
        <taxon>Nematoda</taxon>
        <taxon>Chromadorea</taxon>
        <taxon>Rhabditida</taxon>
        <taxon>Spirurina</taxon>
        <taxon>Oxyuridomorpha</taxon>
        <taxon>Oxyuroidea</taxon>
        <taxon>Oxyuridae</taxon>
        <taxon>Enterobius</taxon>
    </lineage>
</organism>
<evidence type="ECO:0000313" key="3">
    <source>
        <dbReference type="WBParaSite" id="EVEC_0000213901-mRNA-1"/>
    </source>
</evidence>
<dbReference type="OrthoDB" id="8057024at2759"/>